<keyword evidence="3" id="KW-1185">Reference proteome</keyword>
<feature type="domain" description="YagK/YfjJ C-terminal" evidence="1">
    <location>
        <begin position="47"/>
        <end position="215"/>
    </location>
</feature>
<dbReference type="Pfam" id="PF11726">
    <property type="entry name" value="YagK_YfjJ_C"/>
    <property type="match status" value="1"/>
</dbReference>
<comment type="caution">
    <text evidence="2">The sequence shown here is derived from an EMBL/GenBank/DDBJ whole genome shotgun (WGS) entry which is preliminary data.</text>
</comment>
<accession>A0AA37W8N2</accession>
<evidence type="ECO:0000313" key="3">
    <source>
        <dbReference type="Proteomes" id="UP001161389"/>
    </source>
</evidence>
<name>A0AA37W8N2_9GAMM</name>
<evidence type="ECO:0000313" key="2">
    <source>
        <dbReference type="EMBL" id="GLQ31721.1"/>
    </source>
</evidence>
<sequence length="217" mass="25398">MNNDNSNISLTLSNEATYQGLPVQYQFKPLIIEYLNGIWDTIGCAVTHHHETYALRVDLNFPDGRRYDTNEVITKFFASLKSQIENNIYARRREGVRVHDCKLRYVWVREKNSSVNHHFHVLLFLNKQTYNTVGNINHDEGNMSARIRKAWASALGCSYDEAKKGVHFPKNRNYFLNYKLPTFRQEVAALIYRVSYMAKLYSKDFTDGKRNFGRSQN</sequence>
<evidence type="ECO:0000259" key="1">
    <source>
        <dbReference type="Pfam" id="PF11726"/>
    </source>
</evidence>
<gene>
    <name evidence="2" type="primary">yagK_1</name>
    <name evidence="2" type="ORF">GCM10007876_22000</name>
</gene>
<dbReference type="RefSeq" id="WP_284381419.1">
    <property type="nucleotide sequence ID" value="NZ_BSNM01000014.1"/>
</dbReference>
<reference evidence="2" key="1">
    <citation type="journal article" date="2014" name="Int. J. Syst. Evol. Microbiol.">
        <title>Complete genome sequence of Corynebacterium casei LMG S-19264T (=DSM 44701T), isolated from a smear-ripened cheese.</title>
        <authorList>
            <consortium name="US DOE Joint Genome Institute (JGI-PGF)"/>
            <person name="Walter F."/>
            <person name="Albersmeier A."/>
            <person name="Kalinowski J."/>
            <person name="Ruckert C."/>
        </authorList>
    </citation>
    <scope>NUCLEOTIDE SEQUENCE</scope>
    <source>
        <strain evidence="2">NBRC 110071</strain>
    </source>
</reference>
<dbReference type="AlphaFoldDB" id="A0AA37W8N2"/>
<reference evidence="2" key="2">
    <citation type="submission" date="2023-01" db="EMBL/GenBank/DDBJ databases">
        <title>Draft genome sequence of Litoribrevibacter albus strain NBRC 110071.</title>
        <authorList>
            <person name="Sun Q."/>
            <person name="Mori K."/>
        </authorList>
    </citation>
    <scope>NUCLEOTIDE SEQUENCE</scope>
    <source>
        <strain evidence="2">NBRC 110071</strain>
    </source>
</reference>
<dbReference type="EMBL" id="BSNM01000014">
    <property type="protein sequence ID" value="GLQ31721.1"/>
    <property type="molecule type" value="Genomic_DNA"/>
</dbReference>
<dbReference type="InterPro" id="IPR057271">
    <property type="entry name" value="YagK_YfjJ_C"/>
</dbReference>
<proteinExistence type="predicted"/>
<protein>
    <recommendedName>
        <fullName evidence="1">YagK/YfjJ C-terminal domain-containing protein</fullName>
    </recommendedName>
</protein>
<organism evidence="2 3">
    <name type="scientific">Litoribrevibacter albus</name>
    <dbReference type="NCBI Taxonomy" id="1473156"/>
    <lineage>
        <taxon>Bacteria</taxon>
        <taxon>Pseudomonadati</taxon>
        <taxon>Pseudomonadota</taxon>
        <taxon>Gammaproteobacteria</taxon>
        <taxon>Oceanospirillales</taxon>
        <taxon>Oceanospirillaceae</taxon>
        <taxon>Litoribrevibacter</taxon>
    </lineage>
</organism>
<dbReference type="Proteomes" id="UP001161389">
    <property type="component" value="Unassembled WGS sequence"/>
</dbReference>